<dbReference type="Pfam" id="PF01425">
    <property type="entry name" value="Amidase"/>
    <property type="match status" value="1"/>
</dbReference>
<feature type="domain" description="Amidase" evidence="1">
    <location>
        <begin position="30"/>
        <end position="459"/>
    </location>
</feature>
<dbReference type="EMBL" id="JBHUFA010000002">
    <property type="protein sequence ID" value="MFD1695718.1"/>
    <property type="molecule type" value="Genomic_DNA"/>
</dbReference>
<keyword evidence="3" id="KW-1185">Reference proteome</keyword>
<dbReference type="Gene3D" id="3.90.1300.10">
    <property type="entry name" value="Amidase signature (AS) domain"/>
    <property type="match status" value="1"/>
</dbReference>
<dbReference type="PANTHER" id="PTHR11895">
    <property type="entry name" value="TRANSAMIDASE"/>
    <property type="match status" value="1"/>
</dbReference>
<name>A0ABW4JX31_9HYPH</name>
<evidence type="ECO:0000313" key="2">
    <source>
        <dbReference type="EMBL" id="MFD1695718.1"/>
    </source>
</evidence>
<organism evidence="2 3">
    <name type="scientific">Roseibium aestuarii</name>
    <dbReference type="NCBI Taxonomy" id="2600299"/>
    <lineage>
        <taxon>Bacteria</taxon>
        <taxon>Pseudomonadati</taxon>
        <taxon>Pseudomonadota</taxon>
        <taxon>Alphaproteobacteria</taxon>
        <taxon>Hyphomicrobiales</taxon>
        <taxon>Stappiaceae</taxon>
        <taxon>Roseibium</taxon>
    </lineage>
</organism>
<dbReference type="Proteomes" id="UP001597327">
    <property type="component" value="Unassembled WGS sequence"/>
</dbReference>
<evidence type="ECO:0000259" key="1">
    <source>
        <dbReference type="Pfam" id="PF01425"/>
    </source>
</evidence>
<dbReference type="SUPFAM" id="SSF75304">
    <property type="entry name" value="Amidase signature (AS) enzymes"/>
    <property type="match status" value="1"/>
</dbReference>
<reference evidence="3" key="1">
    <citation type="journal article" date="2019" name="Int. J. Syst. Evol. Microbiol.">
        <title>The Global Catalogue of Microorganisms (GCM) 10K type strain sequencing project: providing services to taxonomists for standard genome sequencing and annotation.</title>
        <authorList>
            <consortium name="The Broad Institute Genomics Platform"/>
            <consortium name="The Broad Institute Genome Sequencing Center for Infectious Disease"/>
            <person name="Wu L."/>
            <person name="Ma J."/>
        </authorList>
    </citation>
    <scope>NUCLEOTIDE SEQUENCE [LARGE SCALE GENOMIC DNA]</scope>
    <source>
        <strain evidence="3">JCM 3369</strain>
    </source>
</reference>
<dbReference type="InterPro" id="IPR000120">
    <property type="entry name" value="Amidase"/>
</dbReference>
<proteinExistence type="predicted"/>
<accession>A0ABW4JX31</accession>
<protein>
    <submittedName>
        <fullName evidence="2">Amidase</fullName>
    </submittedName>
</protein>
<comment type="caution">
    <text evidence="2">The sequence shown here is derived from an EMBL/GenBank/DDBJ whole genome shotgun (WGS) entry which is preliminary data.</text>
</comment>
<sequence>MTISASQSLDLPALGLSAALHERRLTCTQVMEAALERIDAVNPAHNAIVSLRPREELLAEAGRADAELADGRSRGWLHGFPFAIKDLSEAAGLPCTWGSLLYKDHVSTRDELHVARIRAAGAILIGKTNTPEMGFGSHTTNRVFGPARNAFDTTRSAGGSSGGAAVALSLGLLPVADGSDMMGSLRNPAAFNGVYGFRPSYGRIPNPGAKDLYFSQLATSGPMGRTVADMAALLDTMSGADRFDPLCLDGPLAALKDCAAGGQRARVAWLGDLGGYLPMEPGILETCDQGRAIFAAAGVEVEDLVPEFDMADLWFSWTVLRSFSTGFRLLPLAEDAEKLAMLGPQALWELENRRRITLDDVARATDIRSRWFECLVRLFDRFDALVLPSAQVFPFDVHARWPEEIAGRRMDTYHRWMEVVIAASLVGLPVAAVPAGLSAEGLPMGVQIIGRPRADGETLALAAAYEAAGRKGPFSGLDGKVPVLKQD</sequence>
<gene>
    <name evidence="2" type="ORF">ACFSC7_09360</name>
</gene>
<dbReference type="NCBIfam" id="NF005686">
    <property type="entry name" value="PRK07486.1"/>
    <property type="match status" value="1"/>
</dbReference>
<dbReference type="RefSeq" id="WP_149893697.1">
    <property type="nucleotide sequence ID" value="NZ_JBHUFA010000002.1"/>
</dbReference>
<dbReference type="PANTHER" id="PTHR11895:SF76">
    <property type="entry name" value="INDOLEACETAMIDE HYDROLASE"/>
    <property type="match status" value="1"/>
</dbReference>
<dbReference type="InterPro" id="IPR023631">
    <property type="entry name" value="Amidase_dom"/>
</dbReference>
<evidence type="ECO:0000313" key="3">
    <source>
        <dbReference type="Proteomes" id="UP001597327"/>
    </source>
</evidence>
<dbReference type="InterPro" id="IPR036928">
    <property type="entry name" value="AS_sf"/>
</dbReference>